<dbReference type="PANTHER" id="PTHR35369:SF2">
    <property type="entry name" value="BLR3025 PROTEIN"/>
    <property type="match status" value="1"/>
</dbReference>
<evidence type="ECO:0000313" key="4">
    <source>
        <dbReference type="Proteomes" id="UP000316598"/>
    </source>
</evidence>
<dbReference type="Proteomes" id="UP000316598">
    <property type="component" value="Unassembled WGS sequence"/>
</dbReference>
<feature type="region of interest" description="Disordered" evidence="2">
    <location>
        <begin position="371"/>
        <end position="433"/>
    </location>
</feature>
<evidence type="ECO:0000256" key="1">
    <source>
        <dbReference type="ARBA" id="ARBA00022763"/>
    </source>
</evidence>
<dbReference type="PANTHER" id="PTHR35369">
    <property type="entry name" value="BLR3025 PROTEIN-RELATED"/>
    <property type="match status" value="1"/>
</dbReference>
<dbReference type="EMBL" id="SJPI01000002">
    <property type="protein sequence ID" value="TWT51190.1"/>
    <property type="molecule type" value="Genomic_DNA"/>
</dbReference>
<name>A0A5C5WKK3_9BACT</name>
<evidence type="ECO:0000256" key="2">
    <source>
        <dbReference type="SAM" id="MobiDB-lite"/>
    </source>
</evidence>
<evidence type="ECO:0008006" key="5">
    <source>
        <dbReference type="Google" id="ProtNLM"/>
    </source>
</evidence>
<protein>
    <recommendedName>
        <fullName evidence="5">DNA polymerase IV</fullName>
    </recommendedName>
</protein>
<keyword evidence="1" id="KW-0227">DNA damage</keyword>
<gene>
    <name evidence="3" type="ORF">Pla22_39670</name>
</gene>
<keyword evidence="4" id="KW-1185">Reference proteome</keyword>
<organism evidence="3 4">
    <name type="scientific">Rubripirellula amarantea</name>
    <dbReference type="NCBI Taxonomy" id="2527999"/>
    <lineage>
        <taxon>Bacteria</taxon>
        <taxon>Pseudomonadati</taxon>
        <taxon>Planctomycetota</taxon>
        <taxon>Planctomycetia</taxon>
        <taxon>Pirellulales</taxon>
        <taxon>Pirellulaceae</taxon>
        <taxon>Rubripirellula</taxon>
    </lineage>
</organism>
<dbReference type="InterPro" id="IPR050356">
    <property type="entry name" value="SulA_CellDiv_inhibitor"/>
</dbReference>
<reference evidence="3 4" key="1">
    <citation type="submission" date="2019-02" db="EMBL/GenBank/DDBJ databases">
        <title>Deep-cultivation of Planctomycetes and their phenomic and genomic characterization uncovers novel biology.</title>
        <authorList>
            <person name="Wiegand S."/>
            <person name="Jogler M."/>
            <person name="Boedeker C."/>
            <person name="Pinto D."/>
            <person name="Vollmers J."/>
            <person name="Rivas-Marin E."/>
            <person name="Kohn T."/>
            <person name="Peeters S.H."/>
            <person name="Heuer A."/>
            <person name="Rast P."/>
            <person name="Oberbeckmann S."/>
            <person name="Bunk B."/>
            <person name="Jeske O."/>
            <person name="Meyerdierks A."/>
            <person name="Storesund J.E."/>
            <person name="Kallscheuer N."/>
            <person name="Luecker S."/>
            <person name="Lage O.M."/>
            <person name="Pohl T."/>
            <person name="Merkel B.J."/>
            <person name="Hornburger P."/>
            <person name="Mueller R.-W."/>
            <person name="Bruemmer F."/>
            <person name="Labrenz M."/>
            <person name="Spormann A.M."/>
            <person name="Op Den Camp H."/>
            <person name="Overmann J."/>
            <person name="Amann R."/>
            <person name="Jetten M.S.M."/>
            <person name="Mascher T."/>
            <person name="Medema M.H."/>
            <person name="Devos D.P."/>
            <person name="Kaster A.-K."/>
            <person name="Ovreas L."/>
            <person name="Rohde M."/>
            <person name="Galperin M.Y."/>
            <person name="Jogler C."/>
        </authorList>
    </citation>
    <scope>NUCLEOTIDE SEQUENCE [LARGE SCALE GENOMIC DNA]</scope>
    <source>
        <strain evidence="3 4">Pla22</strain>
    </source>
</reference>
<sequence length="595" mass="65571">MPIAQASELCAIKQGDVVPLVEKHDPDADREVFGRLAETFQDILTPLIAVEELDAKPWAGHPRQQSESLCCDITGAAHLLGGEAGVLRHATESLQAMNLAACMAIADHWGTAWAVAHEGPWCLRPADNLPPRSFIVPSGEAESAIVELPVRALRIEQATVDTLARLGVERVGHLLKLPRSGIAPRLGMPLVRRIEQALGEVAEPLGVHHAEAEHCESWDLEYPTMDQEILVDRARRLLERIKGGLATRKRGAQRLTCRLDLSVHPPLILEIGLFAPTTDVDHLGGLFANRLESLRLRSDVTRLTISVSLSAPLRTTQVSLFSHDPLAPQSPLEISGAKSGSSLGRLVDLLSGRLGRDRVVEVRLCRDPLPENAFDTSPLAGTRRLTLKTASRSHHRRRSSSRSSFHSSDSSGDLSGDRLLGGRSKSFKGVTQDHDFRDSGIEFDDSGGREASGIRYRGGGVSSKSADDAALLGPSPSDAMRRPLSLLATPVAMEVALVGGSFCREVFSPQLPERFKINGTVYRIKDHWGPERIETGWWSGALICRDYYRVLTAGHQWWWIYRGTERHRSFETDLADDSTYASEQRFRWFLHGRFA</sequence>
<dbReference type="SUPFAM" id="SSF56672">
    <property type="entry name" value="DNA/RNA polymerases"/>
    <property type="match status" value="1"/>
</dbReference>
<dbReference type="AlphaFoldDB" id="A0A5C5WKK3"/>
<dbReference type="InterPro" id="IPR043502">
    <property type="entry name" value="DNA/RNA_pol_sf"/>
</dbReference>
<dbReference type="CDD" id="cd03468">
    <property type="entry name" value="PolY_like"/>
    <property type="match status" value="1"/>
</dbReference>
<feature type="compositionally biased region" description="Basic residues" evidence="2">
    <location>
        <begin position="391"/>
        <end position="400"/>
    </location>
</feature>
<feature type="compositionally biased region" description="Low complexity" evidence="2">
    <location>
        <begin position="401"/>
        <end position="424"/>
    </location>
</feature>
<comment type="caution">
    <text evidence="3">The sequence shown here is derived from an EMBL/GenBank/DDBJ whole genome shotgun (WGS) entry which is preliminary data.</text>
</comment>
<dbReference type="GO" id="GO:0006281">
    <property type="term" value="P:DNA repair"/>
    <property type="evidence" value="ECO:0007669"/>
    <property type="project" value="TreeGrafter"/>
</dbReference>
<evidence type="ECO:0000313" key="3">
    <source>
        <dbReference type="EMBL" id="TWT51190.1"/>
    </source>
</evidence>
<proteinExistence type="predicted"/>
<accession>A0A5C5WKK3</accession>